<dbReference type="EMBL" id="JAXCEI010000013">
    <property type="protein sequence ID" value="MFA1542651.1"/>
    <property type="molecule type" value="Genomic_DNA"/>
</dbReference>
<dbReference type="RefSeq" id="WP_371952982.1">
    <property type="nucleotide sequence ID" value="NZ_JAXCEI010000013.1"/>
</dbReference>
<sequence>MISGPVLFARFAYPPNVLGYCGPSDSAAVRDYAAAGTSDRGLAELARRFSGAWPYLQLIAAASRITDPLDARVVRAYWVGGPPLERVGPSLLAAHLTGRFEHRLGGRRADLASLAMAGARPHHNFHVFGVYPWVGLLRAGFVEEPLRVLDRCRVRWGRVVSVHGDTVTVRSRPLEWDGLGLGLGEPRLETARPGPGVPVDAGDVVALHWDWICHRLDPYGAAMLRHYTMSQMTVVNTAPRPAPALDRDSRVRALS</sequence>
<keyword evidence="2" id="KW-1185">Reference proteome</keyword>
<dbReference type="Pfam" id="PF19927">
    <property type="entry name" value="DUF6390"/>
    <property type="match status" value="1"/>
</dbReference>
<comment type="caution">
    <text evidence="1">The sequence shown here is derived from an EMBL/GenBank/DDBJ whole genome shotgun (WGS) entry which is preliminary data.</text>
</comment>
<evidence type="ECO:0000313" key="1">
    <source>
        <dbReference type="EMBL" id="MFA1542651.1"/>
    </source>
</evidence>
<evidence type="ECO:0000313" key="2">
    <source>
        <dbReference type="Proteomes" id="UP001569963"/>
    </source>
</evidence>
<organism evidence="1 2">
    <name type="scientific">Actinomadura monticuli</name>
    <dbReference type="NCBI Taxonomy" id="3097367"/>
    <lineage>
        <taxon>Bacteria</taxon>
        <taxon>Bacillati</taxon>
        <taxon>Actinomycetota</taxon>
        <taxon>Actinomycetes</taxon>
        <taxon>Streptosporangiales</taxon>
        <taxon>Thermomonosporaceae</taxon>
        <taxon>Actinomadura</taxon>
    </lineage>
</organism>
<gene>
    <name evidence="1" type="ORF">SM611_27260</name>
</gene>
<reference evidence="1 2" key="1">
    <citation type="submission" date="2023-11" db="EMBL/GenBank/DDBJ databases">
        <title>Actinomadura monticuli sp. nov., isolated from volcanic ash.</title>
        <authorList>
            <person name="Lee S.D."/>
            <person name="Yang H."/>
            <person name="Kim I.S."/>
        </authorList>
    </citation>
    <scope>NUCLEOTIDE SEQUENCE [LARGE SCALE GENOMIC DNA]</scope>
    <source>
        <strain evidence="1 2">DLS-62</strain>
    </source>
</reference>
<protein>
    <submittedName>
        <fullName evidence="1">DUF6390 family protein</fullName>
    </submittedName>
</protein>
<accession>A0ABV4QHL0</accession>
<proteinExistence type="predicted"/>
<dbReference type="InterPro" id="IPR045660">
    <property type="entry name" value="DUF6390"/>
</dbReference>
<name>A0ABV4QHL0_9ACTN</name>
<dbReference type="Proteomes" id="UP001569963">
    <property type="component" value="Unassembled WGS sequence"/>
</dbReference>